<protein>
    <submittedName>
        <fullName evidence="1">Uncharacterized protein</fullName>
    </submittedName>
</protein>
<gene>
    <name evidence="1" type="ORF">ABL78_7373</name>
</gene>
<dbReference type="AlphaFoldDB" id="A0A0N0P309"/>
<dbReference type="OrthoDB" id="245275at2759"/>
<reference evidence="1 2" key="1">
    <citation type="journal article" date="2015" name="PLoS Pathog.">
        <title>Leptomonas seymouri: Adaptations to the Dixenous Life Cycle Analyzed by Genome Sequencing, Transcriptome Profiling and Co-infection with Leishmania donovani.</title>
        <authorList>
            <person name="Kraeva N."/>
            <person name="Butenko A."/>
            <person name="Hlavacova J."/>
            <person name="Kostygov A."/>
            <person name="Myskova J."/>
            <person name="Grybchuk D."/>
            <person name="Lestinova T."/>
            <person name="Votypka J."/>
            <person name="Volf P."/>
            <person name="Opperdoes F."/>
            <person name="Flegontov P."/>
            <person name="Lukes J."/>
            <person name="Yurchenko V."/>
        </authorList>
    </citation>
    <scope>NUCLEOTIDE SEQUENCE [LARGE SCALE GENOMIC DNA]</scope>
    <source>
        <strain evidence="1 2">ATCC 30220</strain>
    </source>
</reference>
<proteinExistence type="predicted"/>
<keyword evidence="2" id="KW-1185">Reference proteome</keyword>
<accession>A0A0N0P309</accession>
<name>A0A0N0P309_LEPSE</name>
<evidence type="ECO:0000313" key="1">
    <source>
        <dbReference type="EMBL" id="KPI83586.1"/>
    </source>
</evidence>
<comment type="caution">
    <text evidence="1">The sequence shown here is derived from an EMBL/GenBank/DDBJ whole genome shotgun (WGS) entry which is preliminary data.</text>
</comment>
<organism evidence="1 2">
    <name type="scientific">Leptomonas seymouri</name>
    <dbReference type="NCBI Taxonomy" id="5684"/>
    <lineage>
        <taxon>Eukaryota</taxon>
        <taxon>Discoba</taxon>
        <taxon>Euglenozoa</taxon>
        <taxon>Kinetoplastea</taxon>
        <taxon>Metakinetoplastina</taxon>
        <taxon>Trypanosomatida</taxon>
        <taxon>Trypanosomatidae</taxon>
        <taxon>Leishmaniinae</taxon>
        <taxon>Leptomonas</taxon>
    </lineage>
</organism>
<dbReference type="OMA" id="GEVRNRP"/>
<dbReference type="Proteomes" id="UP000038009">
    <property type="component" value="Unassembled WGS sequence"/>
</dbReference>
<dbReference type="EMBL" id="LJSK01000353">
    <property type="protein sequence ID" value="KPI83586.1"/>
    <property type="molecule type" value="Genomic_DNA"/>
</dbReference>
<evidence type="ECO:0000313" key="2">
    <source>
        <dbReference type="Proteomes" id="UP000038009"/>
    </source>
</evidence>
<sequence>MDEVTDVAVQGRPLPPHGPANMMSLYMTRYDYDYNREGELSGRGGSGGNGAFESEVSGDVRNRPIFAYGTPEEGRDARTIYQVDYTRKDCSVKDMRRLADALKRAGCPEALADGADHATAYRREWFRPGLTASLLNGDGTLPQTAYQEDYKVPSEIAQSYFSAAPPRQYVGAAAVAYNADLLKPHGVVEDDGADIAPKITSKESLLPRGPRGARAAGWTATFVQTPVTLSAGPSSTLGPAAAQPGMYSCTSWDIGDVSQAHPSQLPVSLDHSISAMGVDVTANPDKAALLRQLAGRKAAAQKWGSGGTPRDEHDRTNPQLLSAQAQKTCAVSRRLEHEHHVHMTIYKSDHIDQSQLPELPGNPSGPADARDTLVCPMATAGEMMAGRLTKSTREMGLMRNSHGTLKPAADDDTATLTWVRATEKAISIDKADPHRHKLH</sequence>
<dbReference type="VEuPathDB" id="TriTrypDB:Lsey_0353_0020"/>